<dbReference type="EC" id="4.2.1.20" evidence="9"/>
<dbReference type="InterPro" id="IPR011060">
    <property type="entry name" value="RibuloseP-bd_barrel"/>
</dbReference>
<reference evidence="11 12" key="1">
    <citation type="submission" date="2014-10" db="EMBL/GenBank/DDBJ databases">
        <title>Draft genome of phytase producing Bacillus ginsengihumi strain M2.11.</title>
        <authorList>
            <person name="Toymentseva A."/>
            <person name="Boulygina E.A."/>
            <person name="Kazakov S.V."/>
            <person name="Kayumov I."/>
            <person name="Suleimanova A.D."/>
            <person name="Mardanova A.M."/>
            <person name="Maria S.N."/>
            <person name="Sergey M.Y."/>
            <person name="Sharipova M.R."/>
        </authorList>
    </citation>
    <scope>NUCLEOTIDE SEQUENCE [LARGE SCALE GENOMIC DNA]</scope>
    <source>
        <strain evidence="11 12">M2.11</strain>
    </source>
</reference>
<dbReference type="GO" id="GO:0005829">
    <property type="term" value="C:cytosol"/>
    <property type="evidence" value="ECO:0007669"/>
    <property type="project" value="TreeGrafter"/>
</dbReference>
<evidence type="ECO:0000256" key="8">
    <source>
        <dbReference type="ARBA" id="ARBA00049047"/>
    </source>
</evidence>
<evidence type="ECO:0000256" key="4">
    <source>
        <dbReference type="ARBA" id="ARBA00022605"/>
    </source>
</evidence>
<organism evidence="11 12">
    <name type="scientific">Heyndrickxia ginsengihumi</name>
    <dbReference type="NCBI Taxonomy" id="363870"/>
    <lineage>
        <taxon>Bacteria</taxon>
        <taxon>Bacillati</taxon>
        <taxon>Bacillota</taxon>
        <taxon>Bacilli</taxon>
        <taxon>Bacillales</taxon>
        <taxon>Bacillaceae</taxon>
        <taxon>Heyndrickxia</taxon>
    </lineage>
</organism>
<comment type="catalytic activity">
    <reaction evidence="8 9">
        <text>(1S,2R)-1-C-(indol-3-yl)glycerol 3-phosphate + L-serine = D-glyceraldehyde 3-phosphate + L-tryptophan + H2O</text>
        <dbReference type="Rhea" id="RHEA:10532"/>
        <dbReference type="ChEBI" id="CHEBI:15377"/>
        <dbReference type="ChEBI" id="CHEBI:33384"/>
        <dbReference type="ChEBI" id="CHEBI:57912"/>
        <dbReference type="ChEBI" id="CHEBI:58866"/>
        <dbReference type="ChEBI" id="CHEBI:59776"/>
        <dbReference type="EC" id="4.2.1.20"/>
    </reaction>
</comment>
<dbReference type="PROSITE" id="PS00167">
    <property type="entry name" value="TRP_SYNTHASE_ALPHA"/>
    <property type="match status" value="1"/>
</dbReference>
<dbReference type="NCBIfam" id="TIGR00262">
    <property type="entry name" value="trpA"/>
    <property type="match status" value="1"/>
</dbReference>
<dbReference type="Pfam" id="PF00290">
    <property type="entry name" value="Trp_syntA"/>
    <property type="match status" value="1"/>
</dbReference>
<evidence type="ECO:0000256" key="2">
    <source>
        <dbReference type="ARBA" id="ARBA00004733"/>
    </source>
</evidence>
<evidence type="ECO:0000256" key="10">
    <source>
        <dbReference type="RuleBase" id="RU003662"/>
    </source>
</evidence>
<keyword evidence="5 9" id="KW-0822">Tryptophan biosynthesis</keyword>
<feature type="active site" description="Proton acceptor" evidence="9">
    <location>
        <position position="46"/>
    </location>
</feature>
<dbReference type="RefSeq" id="WP_035355850.1">
    <property type="nucleotide sequence ID" value="NZ_JRUN01000063.1"/>
</dbReference>
<comment type="subunit">
    <text evidence="3 9">Tetramer of two alpha and two beta chains.</text>
</comment>
<dbReference type="FunFam" id="3.20.20.70:FF:000037">
    <property type="entry name" value="Tryptophan synthase alpha chain"/>
    <property type="match status" value="1"/>
</dbReference>
<dbReference type="InterPro" id="IPR002028">
    <property type="entry name" value="Trp_synthase_suA"/>
</dbReference>
<dbReference type="Gene3D" id="3.20.20.70">
    <property type="entry name" value="Aldolase class I"/>
    <property type="match status" value="1"/>
</dbReference>
<comment type="function">
    <text evidence="1 9">The alpha subunit is responsible for the aldol cleavage of indoleglycerol phosphate to indole and glyceraldehyde 3-phosphate.</text>
</comment>
<dbReference type="AlphaFoldDB" id="A0A0A6V9Y8"/>
<dbReference type="PANTHER" id="PTHR43406">
    <property type="entry name" value="TRYPTOPHAN SYNTHASE, ALPHA CHAIN"/>
    <property type="match status" value="1"/>
</dbReference>
<name>A0A0A6V9Y8_9BACI</name>
<evidence type="ECO:0000313" key="11">
    <source>
        <dbReference type="EMBL" id="KHD84386.1"/>
    </source>
</evidence>
<proteinExistence type="inferred from homology"/>
<feature type="active site" description="Proton acceptor" evidence="9">
    <location>
        <position position="57"/>
    </location>
</feature>
<dbReference type="CDD" id="cd04724">
    <property type="entry name" value="Tryptophan_synthase_alpha"/>
    <property type="match status" value="1"/>
</dbReference>
<keyword evidence="7 9" id="KW-0456">Lyase</keyword>
<evidence type="ECO:0000256" key="7">
    <source>
        <dbReference type="ARBA" id="ARBA00023239"/>
    </source>
</evidence>
<comment type="caution">
    <text evidence="11">The sequence shown here is derived from an EMBL/GenBank/DDBJ whole genome shotgun (WGS) entry which is preliminary data.</text>
</comment>
<evidence type="ECO:0000256" key="6">
    <source>
        <dbReference type="ARBA" id="ARBA00023141"/>
    </source>
</evidence>
<dbReference type="HAMAP" id="MF_00131">
    <property type="entry name" value="Trp_synth_alpha"/>
    <property type="match status" value="1"/>
</dbReference>
<evidence type="ECO:0000313" key="12">
    <source>
        <dbReference type="Proteomes" id="UP000030588"/>
    </source>
</evidence>
<dbReference type="UniPathway" id="UPA00035">
    <property type="reaction ID" value="UER00044"/>
</dbReference>
<protein>
    <recommendedName>
        <fullName evidence="9">Tryptophan synthase alpha chain</fullName>
        <ecNumber evidence="9">4.2.1.20</ecNumber>
    </recommendedName>
</protein>
<evidence type="ECO:0000256" key="1">
    <source>
        <dbReference type="ARBA" id="ARBA00003365"/>
    </source>
</evidence>
<keyword evidence="4 9" id="KW-0028">Amino-acid biosynthesis</keyword>
<dbReference type="OrthoDB" id="9804578at2"/>
<dbReference type="GO" id="GO:0004834">
    <property type="term" value="F:tryptophan synthase activity"/>
    <property type="evidence" value="ECO:0007669"/>
    <property type="project" value="UniProtKB-UniRule"/>
</dbReference>
<dbReference type="EMBL" id="JRUN01000063">
    <property type="protein sequence ID" value="KHD84386.1"/>
    <property type="molecule type" value="Genomic_DNA"/>
</dbReference>
<sequence length="256" mass="28158">MNESFKRVKDRNEKAFVPYIMAGDGGLEVTQERIEFLERCGVTAIELGIPFSDPVADGPTIQAAGIRALQQGTTLAAVLNHLQAHPREVPLILMTYFNSIFSYGIEKFVQDCDEAGVDGLIIPDLPIEEEHLITGELGKKDIALIRLAAITSPEDRIKEIALRTEGFLYAVTVTGTTGSRTSFHDNVETYLSHLSQSCSVPVLAGFGVSTPDHVRHLTNYCDGVVVGSKMIELFQQRQFAEIEQLVQSAKDIHTLN</sequence>
<evidence type="ECO:0000256" key="5">
    <source>
        <dbReference type="ARBA" id="ARBA00022822"/>
    </source>
</evidence>
<evidence type="ECO:0000256" key="9">
    <source>
        <dbReference type="HAMAP-Rule" id="MF_00131"/>
    </source>
</evidence>
<dbReference type="STRING" id="363870.NG54_15735"/>
<evidence type="ECO:0000256" key="3">
    <source>
        <dbReference type="ARBA" id="ARBA00011270"/>
    </source>
</evidence>
<dbReference type="PANTHER" id="PTHR43406:SF1">
    <property type="entry name" value="TRYPTOPHAN SYNTHASE ALPHA CHAIN, CHLOROPLASTIC"/>
    <property type="match status" value="1"/>
</dbReference>
<dbReference type="InterPro" id="IPR018204">
    <property type="entry name" value="Trp_synthase_alpha_AS"/>
</dbReference>
<dbReference type="InterPro" id="IPR013785">
    <property type="entry name" value="Aldolase_TIM"/>
</dbReference>
<dbReference type="Proteomes" id="UP000030588">
    <property type="component" value="Unassembled WGS sequence"/>
</dbReference>
<comment type="similarity">
    <text evidence="9 10">Belongs to the TrpA family.</text>
</comment>
<dbReference type="SUPFAM" id="SSF51366">
    <property type="entry name" value="Ribulose-phoshate binding barrel"/>
    <property type="match status" value="1"/>
</dbReference>
<accession>A0A0A6V9Y8</accession>
<gene>
    <name evidence="9" type="primary">trpA</name>
    <name evidence="11" type="ORF">NG54_15735</name>
</gene>
<keyword evidence="6 9" id="KW-0057">Aromatic amino acid biosynthesis</keyword>
<comment type="pathway">
    <text evidence="2 9">Amino-acid biosynthesis; L-tryptophan biosynthesis; L-tryptophan from chorismate: step 5/5.</text>
</comment>